<proteinExistence type="predicted"/>
<organism evidence="1 2">
    <name type="scientific">Roseateles aquae</name>
    <dbReference type="NCBI Taxonomy" id="3077235"/>
    <lineage>
        <taxon>Bacteria</taxon>
        <taxon>Pseudomonadati</taxon>
        <taxon>Pseudomonadota</taxon>
        <taxon>Betaproteobacteria</taxon>
        <taxon>Burkholderiales</taxon>
        <taxon>Sphaerotilaceae</taxon>
        <taxon>Roseateles</taxon>
    </lineage>
</organism>
<name>A0ABU3PB64_9BURK</name>
<evidence type="ECO:0000313" key="1">
    <source>
        <dbReference type="EMBL" id="MDT8999767.1"/>
    </source>
</evidence>
<dbReference type="EMBL" id="JAVXZY010000003">
    <property type="protein sequence ID" value="MDT8999767.1"/>
    <property type="molecule type" value="Genomic_DNA"/>
</dbReference>
<accession>A0ABU3PB64</accession>
<gene>
    <name evidence="1" type="ORF">RQP53_10855</name>
</gene>
<sequence>MFEKIVLRRSEGGEAITAGQLAEALLFYQNVHLVIDMGSFGQLVRQLGPGTLLSVLQRPDCTAVYCEETLGTHSQSVGPLSVHSYVAFTLAGHEGEGTFSSRDDRVAYMFRSQGISASDARRFAKPFLRYAPPRKYSGDFYLKGGITHAARADLREPDFVRAAVNAALSRTPGATSLGDALRFDVVDTDLGLYVFNNIDFEQINRRRASLMPPHEPITEAHLLSHILDARADISLAAFYGGDFVSSDATSSIVQVRYSEILRRRHLNVSELDAFHNVTLPDYPSLRECIDSGQRSFKDFLVLLDKATRFKDWLKAATVDEGLLRNYLAAVSKEGWIQSVPAKTARYLFTTVLESHNPLVGTAAAIADNFIVDKLLGGWRPNHFIDSRLAPFLTPGYA</sequence>
<evidence type="ECO:0000313" key="2">
    <source>
        <dbReference type="Proteomes" id="UP001246372"/>
    </source>
</evidence>
<dbReference type="Proteomes" id="UP001246372">
    <property type="component" value="Unassembled WGS sequence"/>
</dbReference>
<reference evidence="1" key="1">
    <citation type="submission" date="2023-09" db="EMBL/GenBank/DDBJ databases">
        <title>Paucibacter sp. APW11 Genome sequencing and assembly.</title>
        <authorList>
            <person name="Kim I."/>
        </authorList>
    </citation>
    <scope>NUCLEOTIDE SEQUENCE</scope>
    <source>
        <strain evidence="1">APW11</strain>
    </source>
</reference>
<protein>
    <submittedName>
        <fullName evidence="1">Uncharacterized protein</fullName>
    </submittedName>
</protein>
<comment type="caution">
    <text evidence="1">The sequence shown here is derived from an EMBL/GenBank/DDBJ whole genome shotgun (WGS) entry which is preliminary data.</text>
</comment>
<dbReference type="RefSeq" id="WP_315650323.1">
    <property type="nucleotide sequence ID" value="NZ_JAVXZY010000003.1"/>
</dbReference>
<keyword evidence="2" id="KW-1185">Reference proteome</keyword>